<gene>
    <name evidence="5" type="ORF">PBRASI_LOCUS4193</name>
</gene>
<feature type="compositionally biased region" description="Polar residues" evidence="3">
    <location>
        <begin position="49"/>
        <end position="68"/>
    </location>
</feature>
<evidence type="ECO:0000313" key="6">
    <source>
        <dbReference type="Proteomes" id="UP000789739"/>
    </source>
</evidence>
<name>A0A9N9AKF4_9GLOM</name>
<protein>
    <submittedName>
        <fullName evidence="5">329_t:CDS:1</fullName>
    </submittedName>
</protein>
<feature type="compositionally biased region" description="Basic and acidic residues" evidence="3">
    <location>
        <begin position="755"/>
        <end position="780"/>
    </location>
</feature>
<evidence type="ECO:0000256" key="2">
    <source>
        <dbReference type="SAM" id="Coils"/>
    </source>
</evidence>
<dbReference type="OrthoDB" id="27934at2759"/>
<feature type="compositionally biased region" description="Basic and acidic residues" evidence="3">
    <location>
        <begin position="842"/>
        <end position="852"/>
    </location>
</feature>
<dbReference type="InterPro" id="IPR050767">
    <property type="entry name" value="Sel1_AlgK"/>
</dbReference>
<feature type="region of interest" description="Disordered" evidence="3">
    <location>
        <begin position="833"/>
        <end position="862"/>
    </location>
</feature>
<organism evidence="5 6">
    <name type="scientific">Paraglomus brasilianum</name>
    <dbReference type="NCBI Taxonomy" id="144538"/>
    <lineage>
        <taxon>Eukaryota</taxon>
        <taxon>Fungi</taxon>
        <taxon>Fungi incertae sedis</taxon>
        <taxon>Mucoromycota</taxon>
        <taxon>Glomeromycotina</taxon>
        <taxon>Glomeromycetes</taxon>
        <taxon>Paraglomerales</taxon>
        <taxon>Paraglomeraceae</taxon>
        <taxon>Paraglomus</taxon>
    </lineage>
</organism>
<keyword evidence="2" id="KW-0175">Coiled coil</keyword>
<comment type="caution">
    <text evidence="5">The sequence shown here is derived from an EMBL/GenBank/DDBJ whole genome shotgun (WGS) entry which is preliminary data.</text>
</comment>
<feature type="coiled-coil region" evidence="2">
    <location>
        <begin position="903"/>
        <end position="957"/>
    </location>
</feature>
<dbReference type="InterPro" id="IPR011990">
    <property type="entry name" value="TPR-like_helical_dom_sf"/>
</dbReference>
<dbReference type="InterPro" id="IPR006597">
    <property type="entry name" value="Sel1-like"/>
</dbReference>
<dbReference type="Pfam" id="PF08238">
    <property type="entry name" value="Sel1"/>
    <property type="match status" value="9"/>
</dbReference>
<dbReference type="AlphaFoldDB" id="A0A9N9AKF4"/>
<evidence type="ECO:0000256" key="4">
    <source>
        <dbReference type="SAM" id="SignalP"/>
    </source>
</evidence>
<keyword evidence="6" id="KW-1185">Reference proteome</keyword>
<reference evidence="5" key="1">
    <citation type="submission" date="2021-06" db="EMBL/GenBank/DDBJ databases">
        <authorList>
            <person name="Kallberg Y."/>
            <person name="Tangrot J."/>
            <person name="Rosling A."/>
        </authorList>
    </citation>
    <scope>NUCLEOTIDE SEQUENCE</scope>
    <source>
        <strain evidence="5">BR232B</strain>
    </source>
</reference>
<dbReference type="SUPFAM" id="SSF81901">
    <property type="entry name" value="HCP-like"/>
    <property type="match status" value="3"/>
</dbReference>
<dbReference type="Gene3D" id="1.25.40.10">
    <property type="entry name" value="Tetratricopeptide repeat domain"/>
    <property type="match status" value="3"/>
</dbReference>
<feature type="compositionally biased region" description="Basic and acidic residues" evidence="3">
    <location>
        <begin position="787"/>
        <end position="799"/>
    </location>
</feature>
<comment type="similarity">
    <text evidence="1">Belongs to the sel-1 family.</text>
</comment>
<sequence length="964" mass="108457">MRYQQLLLIICILSSFCLPTISTDDRSRTPTSSSHETASVDTAHAETTAGKSSNQSPSQKGVSTTDSAGRSGDELFKEAMEMLKTIESSSKENARKSNEDESDISISSLLPLPVRVVVRVLLSLFSMSGQTTDDARSKKSFTYQPLHPHLTTAVKLLREAGLGLGHADSLFILAEMNFYSKYGHPRNLNQAFYYYKQFADRSGNATAQQIVGFMYATGIGVVQRDQAKALVYHTFAALGHDVAAEMTLGYRHYAGVGVPPDCKESLFYYKRVADKAIEYYQSGPPLGRQLPPLKLRLSDKEGGVYGEGASGSLLRPQLKPIDSATWNDILDYYRYLASNNDIKAQLQLGQLFYTGIREIPQDFSSAHSYLLKVARRVWPGDGIDKLPAKGDIARKAAKAAGLLGRLYWRGEGVPQNNRTAALWFTRGADESDPTSLACLGVMHLEDVYDKNDILIEQDLEKAKELLAVASDGNDADADAQVYSGLLHMRKDEFNDAKKRFEQAAKQHAHFLAYYYLGKMYAEGLGVLQSCDKAVFLYKNVAERGDWLHSPFSAATEAYEAGDEETAFLYYMLAAERGYEIGQANVAWLLDPDKAKWNLRSSSTRDAAREKMALIYWTRAAIQGNVDARVKMGDYYFNGIGTDIDYKKAKDCYYDAASESAIAMWNLGWIHESGIGVSQASISLRLMLDFHLAKRWYDRSLASNPAAYLPVTLSLLKLYAHSIWNYVTGGDNPIINSNDVDDSESLDEVRRRPKGQQREGGWDSEEEKLLKDYNKRNKGDDESGDNTGLHDEHDYTEEKKQEEDVVETLMILAMCLLVGFLVYIRQLRWNQENNRAGGQGRVDGNERNRDGRGHQNGNGEGLQGNRWIDRFANLAEASKDGIEFARQQNRLRLQWLRNSFLHMLKRKHGQLSDAKKEYNEIKAKLERLDGLKNAEELTEKEMRELARLEARKRGWRREETDGKNS</sequence>
<evidence type="ECO:0000313" key="5">
    <source>
        <dbReference type="EMBL" id="CAG8532764.1"/>
    </source>
</evidence>
<feature type="signal peptide" evidence="4">
    <location>
        <begin position="1"/>
        <end position="22"/>
    </location>
</feature>
<feature type="region of interest" description="Disordered" evidence="3">
    <location>
        <begin position="736"/>
        <end position="799"/>
    </location>
</feature>
<dbReference type="PANTHER" id="PTHR11102:SF147">
    <property type="entry name" value="SEL1L ADAPTOR SUBUNIT OF ERAD E3 UBIQUITIN LIGASE"/>
    <property type="match status" value="1"/>
</dbReference>
<feature type="chain" id="PRO_5040109404" evidence="4">
    <location>
        <begin position="23"/>
        <end position="964"/>
    </location>
</feature>
<dbReference type="SMART" id="SM00671">
    <property type="entry name" value="SEL1"/>
    <property type="match status" value="11"/>
</dbReference>
<dbReference type="PANTHER" id="PTHR11102">
    <property type="entry name" value="SEL-1-LIKE PROTEIN"/>
    <property type="match status" value="1"/>
</dbReference>
<dbReference type="GO" id="GO:0005789">
    <property type="term" value="C:endoplasmic reticulum membrane"/>
    <property type="evidence" value="ECO:0007669"/>
    <property type="project" value="TreeGrafter"/>
</dbReference>
<dbReference type="Proteomes" id="UP000789739">
    <property type="component" value="Unassembled WGS sequence"/>
</dbReference>
<dbReference type="GO" id="GO:0036503">
    <property type="term" value="P:ERAD pathway"/>
    <property type="evidence" value="ECO:0007669"/>
    <property type="project" value="TreeGrafter"/>
</dbReference>
<keyword evidence="4" id="KW-0732">Signal</keyword>
<evidence type="ECO:0000256" key="1">
    <source>
        <dbReference type="ARBA" id="ARBA00038101"/>
    </source>
</evidence>
<accession>A0A9N9AKF4</accession>
<feature type="region of interest" description="Disordered" evidence="3">
    <location>
        <begin position="23"/>
        <end position="71"/>
    </location>
</feature>
<proteinExistence type="inferred from homology"/>
<evidence type="ECO:0000256" key="3">
    <source>
        <dbReference type="SAM" id="MobiDB-lite"/>
    </source>
</evidence>
<dbReference type="EMBL" id="CAJVPI010000420">
    <property type="protein sequence ID" value="CAG8532764.1"/>
    <property type="molecule type" value="Genomic_DNA"/>
</dbReference>